<reference evidence="3" key="1">
    <citation type="submission" date="2016-10" db="EMBL/GenBank/DDBJ databases">
        <authorList>
            <person name="Varghese N."/>
            <person name="Submissions S."/>
        </authorList>
    </citation>
    <scope>NUCLEOTIDE SEQUENCE [LARGE SCALE GENOMIC DNA]</scope>
    <source>
        <strain evidence="3">DSM 45079</strain>
    </source>
</reference>
<feature type="transmembrane region" description="Helical" evidence="1">
    <location>
        <begin position="40"/>
        <end position="62"/>
    </location>
</feature>
<dbReference type="EMBL" id="LT629791">
    <property type="protein sequence ID" value="SDU88237.1"/>
    <property type="molecule type" value="Genomic_DNA"/>
</dbReference>
<accession>A0A1H2M4N9</accession>
<keyword evidence="1" id="KW-0812">Transmembrane</keyword>
<evidence type="ECO:0000313" key="3">
    <source>
        <dbReference type="Proteomes" id="UP000182977"/>
    </source>
</evidence>
<dbReference type="Proteomes" id="UP000182977">
    <property type="component" value="Chromosome I"/>
</dbReference>
<proteinExistence type="predicted"/>
<feature type="transmembrane region" description="Helical" evidence="1">
    <location>
        <begin position="74"/>
        <end position="91"/>
    </location>
</feature>
<dbReference type="InterPro" id="IPR011737">
    <property type="entry name" value="CHP02206_TP0381"/>
</dbReference>
<feature type="transmembrane region" description="Helical" evidence="1">
    <location>
        <begin position="12"/>
        <end position="28"/>
    </location>
</feature>
<dbReference type="OrthoDB" id="9813172at2"/>
<keyword evidence="3" id="KW-1185">Reference proteome</keyword>
<dbReference type="RefSeq" id="WP_046768963.1">
    <property type="nucleotide sequence ID" value="NZ_KQ061229.1"/>
</dbReference>
<dbReference type="AlphaFoldDB" id="A0A1H2M4N9"/>
<organism evidence="2 3">
    <name type="scientific">Jiangella alkaliphila</name>
    <dbReference type="NCBI Taxonomy" id="419479"/>
    <lineage>
        <taxon>Bacteria</taxon>
        <taxon>Bacillati</taxon>
        <taxon>Actinomycetota</taxon>
        <taxon>Actinomycetes</taxon>
        <taxon>Jiangellales</taxon>
        <taxon>Jiangellaceae</taxon>
        <taxon>Jiangella</taxon>
    </lineage>
</organism>
<feature type="transmembrane region" description="Helical" evidence="1">
    <location>
        <begin position="98"/>
        <end position="115"/>
    </location>
</feature>
<sequence length="245" mass="26925">MLGDTFTPYGPSHVAVLVVLAALAWWLVRRGRAARSTRTADRLSAGFAVVFLALTLPLQVYFNLPGRFDVGLSLPIQLCDLAWLAAIHALLTRRRWSAALTYYWGLTLSIQPILTPDLDAEFPDPAFVLYWSMHGLTVVTAIFLTWGLGLRPGWDSYRVAVAATAAWAVTVFAFNAAAGTNYGFLNAKPDSASLLDVFGPWPWYVVVETALVVAVWALLTWPWTRPPPAGRGGRDSRRAAPGDRR</sequence>
<dbReference type="Pfam" id="PF14808">
    <property type="entry name" value="TMEM164"/>
    <property type="match status" value="1"/>
</dbReference>
<dbReference type="NCBIfam" id="TIGR02206">
    <property type="entry name" value="intg_mem_TP0381"/>
    <property type="match status" value="1"/>
</dbReference>
<evidence type="ECO:0000256" key="1">
    <source>
        <dbReference type="SAM" id="Phobius"/>
    </source>
</evidence>
<feature type="transmembrane region" description="Helical" evidence="1">
    <location>
        <begin position="201"/>
        <end position="221"/>
    </location>
</feature>
<feature type="transmembrane region" description="Helical" evidence="1">
    <location>
        <begin position="127"/>
        <end position="148"/>
    </location>
</feature>
<protein>
    <submittedName>
        <fullName evidence="2">Conserved hypothetical integral membrane protein TIGR02206</fullName>
    </submittedName>
</protein>
<keyword evidence="1" id="KW-0472">Membrane</keyword>
<name>A0A1H2M4N9_9ACTN</name>
<evidence type="ECO:0000313" key="2">
    <source>
        <dbReference type="EMBL" id="SDU88237.1"/>
    </source>
</evidence>
<keyword evidence="1" id="KW-1133">Transmembrane helix</keyword>
<gene>
    <name evidence="2" type="ORF">SAMN04488563_7073</name>
</gene>
<feature type="transmembrane region" description="Helical" evidence="1">
    <location>
        <begin position="160"/>
        <end position="181"/>
    </location>
</feature>